<organism evidence="1 2">
    <name type="scientific">Hyaloscypha bicolor E</name>
    <dbReference type="NCBI Taxonomy" id="1095630"/>
    <lineage>
        <taxon>Eukaryota</taxon>
        <taxon>Fungi</taxon>
        <taxon>Dikarya</taxon>
        <taxon>Ascomycota</taxon>
        <taxon>Pezizomycotina</taxon>
        <taxon>Leotiomycetes</taxon>
        <taxon>Helotiales</taxon>
        <taxon>Hyaloscyphaceae</taxon>
        <taxon>Hyaloscypha</taxon>
        <taxon>Hyaloscypha bicolor</taxon>
    </lineage>
</organism>
<dbReference type="RefSeq" id="XP_024727934.1">
    <property type="nucleotide sequence ID" value="XM_024871169.1"/>
</dbReference>
<keyword evidence="2" id="KW-1185">Reference proteome</keyword>
<proteinExistence type="predicted"/>
<reference evidence="1 2" key="1">
    <citation type="submission" date="2016-04" db="EMBL/GenBank/DDBJ databases">
        <title>A degradative enzymes factory behind the ericoid mycorrhizal symbiosis.</title>
        <authorList>
            <consortium name="DOE Joint Genome Institute"/>
            <person name="Martino E."/>
            <person name="Morin E."/>
            <person name="Grelet G."/>
            <person name="Kuo A."/>
            <person name="Kohler A."/>
            <person name="Daghino S."/>
            <person name="Barry K."/>
            <person name="Choi C."/>
            <person name="Cichocki N."/>
            <person name="Clum A."/>
            <person name="Copeland A."/>
            <person name="Hainaut M."/>
            <person name="Haridas S."/>
            <person name="Labutti K."/>
            <person name="Lindquist E."/>
            <person name="Lipzen A."/>
            <person name="Khouja H.-R."/>
            <person name="Murat C."/>
            <person name="Ohm R."/>
            <person name="Olson A."/>
            <person name="Spatafora J."/>
            <person name="Veneault-Fourrey C."/>
            <person name="Henrissat B."/>
            <person name="Grigoriev I."/>
            <person name="Martin F."/>
            <person name="Perotto S."/>
        </authorList>
    </citation>
    <scope>NUCLEOTIDE SEQUENCE [LARGE SCALE GENOMIC DNA]</scope>
    <source>
        <strain evidence="1 2">E</strain>
    </source>
</reference>
<sequence>MVQIQSWGLARRRVGSAGAARIARTLIGSVLPAYCRSGVLLAQEHCLTPQAMVNRALTAGYYRSRLRSSPTGRGSVSPHCLRALGSECWAEKIFPSLFGGGTWGAGRSRSNSCSSVPLGGLTVPSARGRQAQLQGPSSPLLGGPGKYPATRQPLYYPDIWPRLSYMCTDCGEEKQIMHRHATPNHQVCQDPLIYL</sequence>
<dbReference type="InParanoid" id="A0A2J6SJX0"/>
<name>A0A2J6SJX0_9HELO</name>
<evidence type="ECO:0000313" key="2">
    <source>
        <dbReference type="Proteomes" id="UP000235371"/>
    </source>
</evidence>
<accession>A0A2J6SJX0</accession>
<gene>
    <name evidence="1" type="ORF">K444DRAFT_223626</name>
</gene>
<evidence type="ECO:0000313" key="1">
    <source>
        <dbReference type="EMBL" id="PMD51030.1"/>
    </source>
</evidence>
<protein>
    <submittedName>
        <fullName evidence="1">Uncharacterized protein</fullName>
    </submittedName>
</protein>
<dbReference type="AlphaFoldDB" id="A0A2J6SJX0"/>
<dbReference type="Proteomes" id="UP000235371">
    <property type="component" value="Unassembled WGS sequence"/>
</dbReference>
<dbReference type="GeneID" id="36579251"/>
<dbReference type="EMBL" id="KZ613912">
    <property type="protein sequence ID" value="PMD51030.1"/>
    <property type="molecule type" value="Genomic_DNA"/>
</dbReference>